<dbReference type="SMART" id="SM00369">
    <property type="entry name" value="LRR_TYP"/>
    <property type="match status" value="4"/>
</dbReference>
<dbReference type="PANTHER" id="PTHR48051:SF21">
    <property type="entry name" value="CALPONIN-HOMOLOGY (CH) DOMAIN-CONTAINING PROTEIN"/>
    <property type="match status" value="1"/>
</dbReference>
<dbReference type="Pfam" id="PF00560">
    <property type="entry name" value="LRR_1"/>
    <property type="match status" value="1"/>
</dbReference>
<gene>
    <name evidence="3" type="ORF">CGOC_LOCUS1029</name>
</gene>
<name>A0A3P6QXA5_CYLGO</name>
<dbReference type="PROSITE" id="PS51450">
    <property type="entry name" value="LRR"/>
    <property type="match status" value="2"/>
</dbReference>
<dbReference type="Pfam" id="PF13855">
    <property type="entry name" value="LRR_8"/>
    <property type="match status" value="1"/>
</dbReference>
<dbReference type="Gene3D" id="3.80.10.10">
    <property type="entry name" value="Ribonuclease Inhibitor"/>
    <property type="match status" value="2"/>
</dbReference>
<dbReference type="InterPro" id="IPR003591">
    <property type="entry name" value="Leu-rich_rpt_typical-subtyp"/>
</dbReference>
<evidence type="ECO:0000313" key="4">
    <source>
        <dbReference type="Proteomes" id="UP000271889"/>
    </source>
</evidence>
<dbReference type="SUPFAM" id="SSF52058">
    <property type="entry name" value="L domain-like"/>
    <property type="match status" value="1"/>
</dbReference>
<evidence type="ECO:0000313" key="3">
    <source>
        <dbReference type="EMBL" id="VDK47443.1"/>
    </source>
</evidence>
<keyword evidence="2" id="KW-0677">Repeat</keyword>
<protein>
    <submittedName>
        <fullName evidence="3">Uncharacterized protein</fullName>
    </submittedName>
</protein>
<dbReference type="PANTHER" id="PTHR48051">
    <property type="match status" value="1"/>
</dbReference>
<sequence length="198" mass="22662">MEKIFEEAELCGALNLAGRKMKEYPHELSNKYDLSDLISLDLSGNRLSDIPTCVCEWRSLESLRLRDNALRSVPRNILFLRSLTVLDLRYVAFNYGTDMYCNATDLSNNKIVQLPLSLFELPLEIVLLTGNRLDSIPREIRQLSSTLAELDVSCNSLKTIPSDMALLKMLRVLNLRQNLLECFPSGLHDSIYFKLSRY</sequence>
<keyword evidence="4" id="KW-1185">Reference proteome</keyword>
<reference evidence="3 4" key="1">
    <citation type="submission" date="2018-11" db="EMBL/GenBank/DDBJ databases">
        <authorList>
            <consortium name="Pathogen Informatics"/>
        </authorList>
    </citation>
    <scope>NUCLEOTIDE SEQUENCE [LARGE SCALE GENOMIC DNA]</scope>
</reference>
<dbReference type="OrthoDB" id="660555at2759"/>
<evidence type="ECO:0000256" key="2">
    <source>
        <dbReference type="ARBA" id="ARBA00022737"/>
    </source>
</evidence>
<accession>A0A3P6QXA5</accession>
<organism evidence="3 4">
    <name type="scientific">Cylicostephanus goldi</name>
    <name type="common">Nematode worm</name>
    <dbReference type="NCBI Taxonomy" id="71465"/>
    <lineage>
        <taxon>Eukaryota</taxon>
        <taxon>Metazoa</taxon>
        <taxon>Ecdysozoa</taxon>
        <taxon>Nematoda</taxon>
        <taxon>Chromadorea</taxon>
        <taxon>Rhabditida</taxon>
        <taxon>Rhabditina</taxon>
        <taxon>Rhabditomorpha</taxon>
        <taxon>Strongyloidea</taxon>
        <taxon>Strongylidae</taxon>
        <taxon>Cylicostephanus</taxon>
    </lineage>
</organism>
<dbReference type="Proteomes" id="UP000271889">
    <property type="component" value="Unassembled WGS sequence"/>
</dbReference>
<proteinExistence type="predicted"/>
<evidence type="ECO:0000256" key="1">
    <source>
        <dbReference type="ARBA" id="ARBA00022614"/>
    </source>
</evidence>
<dbReference type="InterPro" id="IPR032675">
    <property type="entry name" value="LRR_dom_sf"/>
</dbReference>
<dbReference type="InterPro" id="IPR050216">
    <property type="entry name" value="LRR_domain-containing"/>
</dbReference>
<keyword evidence="1" id="KW-0433">Leucine-rich repeat</keyword>
<dbReference type="GO" id="GO:0005737">
    <property type="term" value="C:cytoplasm"/>
    <property type="evidence" value="ECO:0007669"/>
    <property type="project" value="TreeGrafter"/>
</dbReference>
<dbReference type="EMBL" id="UYRV01001736">
    <property type="protein sequence ID" value="VDK47443.1"/>
    <property type="molecule type" value="Genomic_DNA"/>
</dbReference>
<dbReference type="InterPro" id="IPR001611">
    <property type="entry name" value="Leu-rich_rpt"/>
</dbReference>
<dbReference type="AlphaFoldDB" id="A0A3P6QXA5"/>